<dbReference type="PANTHER" id="PTHR12103:SF15">
    <property type="entry name" value="CYTOSOLIC PURINE 5'-NUCLEOTIDASE"/>
    <property type="match status" value="1"/>
</dbReference>
<dbReference type="SUPFAM" id="SSF56784">
    <property type="entry name" value="HAD-like"/>
    <property type="match status" value="1"/>
</dbReference>
<dbReference type="GO" id="GO:0046872">
    <property type="term" value="F:metal ion binding"/>
    <property type="evidence" value="ECO:0007669"/>
    <property type="project" value="UniProtKB-KW"/>
</dbReference>
<dbReference type="PIRSF" id="PIRSF017434">
    <property type="entry name" value="Purine_5'-nucleotidase"/>
    <property type="match status" value="1"/>
</dbReference>
<feature type="coiled-coil region" evidence="5">
    <location>
        <begin position="366"/>
        <end position="399"/>
    </location>
</feature>
<evidence type="ECO:0000256" key="4">
    <source>
        <dbReference type="ARBA" id="ARBA00022842"/>
    </source>
</evidence>
<reference evidence="7" key="1">
    <citation type="submission" date="2006-01" db="EMBL/GenBank/DDBJ databases">
        <title>Complete sequence of Anaeromyxobacter dehalogenans 2CP-C.</title>
        <authorList>
            <consortium name="US DOE Joint Genome Institute"/>
            <person name="Copeland A."/>
            <person name="Lucas S."/>
            <person name="Lapidus A."/>
            <person name="Barry K."/>
            <person name="Detter J.C."/>
            <person name="Glavina T."/>
            <person name="Hammon N."/>
            <person name="Israni S."/>
            <person name="Pitluck S."/>
            <person name="Brettin T."/>
            <person name="Bruce D."/>
            <person name="Han C."/>
            <person name="Tapia R."/>
            <person name="Gilna P."/>
            <person name="Kiss H."/>
            <person name="Schmutz J."/>
            <person name="Larimer F."/>
            <person name="Land M."/>
            <person name="Kyrpides N."/>
            <person name="Anderson I."/>
            <person name="Sanford R.A."/>
            <person name="Ritalahti K.M."/>
            <person name="Thomas H.S."/>
            <person name="Kirby J.R."/>
            <person name="Zhulin I.B."/>
            <person name="Loeffler F.E."/>
            <person name="Richardson P."/>
        </authorList>
    </citation>
    <scope>NUCLEOTIDE SEQUENCE</scope>
    <source>
        <strain evidence="7">2CP-C</strain>
    </source>
</reference>
<dbReference type="OrthoDB" id="1488958at2"/>
<dbReference type="InterPro" id="IPR023214">
    <property type="entry name" value="HAD_sf"/>
</dbReference>
<comment type="similarity">
    <text evidence="1">Belongs to the 5'(3')-deoxyribonucleotidase family.</text>
</comment>
<sequence>MLSRREMDLPRTDAPAAGPVGRAYDSPDVRSLLAEPHGSHREVPRSRQVFVNRNLRMDRIEAVGFDMDYTLAIYHLRQLETLAFQMTLARMISVKGYPTALGTLRYDPEFVIRGLVVDKLHGNIFKMDRHNHVGRCYHGRRELPFDELKRLYREEKIHLSLPRFAWIDTLFALPEACLFALVIELLEGLGQTVDYARLYDDIREAIDTVHRDGTLKAEVKKELPRYLVKDAELGPALHKLRSGGKKLFVLTNSLWDYTDAVMSYVLDGVLPEYPSWRNYFDAVITGAAKPSFFADQHPLYEVGPGGELVADPAALERGRFYQGGDLPRLERLLGIGGDRILYVGDHIYGDILRSKKSSLWRTCMIVQELEDELAWLERNQASLAELSRLEDLRVRVEDELSVHRAALNVLDRRLERDAPSPEERERLAEERRRDKAELEALRRAQRDANARIEELQLGVEGGFNRYWGLTFKEGNENSRFGEQIEDYACLYTSRVSNFVFYSPMQYFRSPRAAMPHERAALARISPWGDEHGAPVAGDRPSKASKASR</sequence>
<organism evidence="7 8">
    <name type="scientific">Anaeromyxobacter dehalogenans (strain 2CP-C)</name>
    <dbReference type="NCBI Taxonomy" id="290397"/>
    <lineage>
        <taxon>Bacteria</taxon>
        <taxon>Pseudomonadati</taxon>
        <taxon>Myxococcota</taxon>
        <taxon>Myxococcia</taxon>
        <taxon>Myxococcales</taxon>
        <taxon>Cystobacterineae</taxon>
        <taxon>Anaeromyxobacteraceae</taxon>
        <taxon>Anaeromyxobacter</taxon>
    </lineage>
</organism>
<dbReference type="Proteomes" id="UP000001935">
    <property type="component" value="Chromosome"/>
</dbReference>
<evidence type="ECO:0000256" key="1">
    <source>
        <dbReference type="ARBA" id="ARBA00009589"/>
    </source>
</evidence>
<dbReference type="EMBL" id="CP000251">
    <property type="protein sequence ID" value="ABC81642.1"/>
    <property type="molecule type" value="Genomic_DNA"/>
</dbReference>
<feature type="compositionally biased region" description="Basic and acidic residues" evidence="6">
    <location>
        <begin position="1"/>
        <end position="11"/>
    </location>
</feature>
<name>Q2IJ11_ANADE</name>
<evidence type="ECO:0000313" key="7">
    <source>
        <dbReference type="EMBL" id="ABC81642.1"/>
    </source>
</evidence>
<dbReference type="NCBIfam" id="TIGR02244">
    <property type="entry name" value="HAD-IG-Ncltidse"/>
    <property type="match status" value="1"/>
</dbReference>
<gene>
    <name evidence="7" type="ordered locus">Adeh_1870</name>
</gene>
<dbReference type="HOGENOM" id="CLU_017845_4_1_7"/>
<dbReference type="eggNOG" id="COG1196">
    <property type="taxonomic scope" value="Bacteria"/>
</dbReference>
<dbReference type="InterPro" id="IPR008380">
    <property type="entry name" value="HAD-SF_hydro_IG_5-nucl"/>
</dbReference>
<evidence type="ECO:0000256" key="6">
    <source>
        <dbReference type="SAM" id="MobiDB-lite"/>
    </source>
</evidence>
<dbReference type="Pfam" id="PF05761">
    <property type="entry name" value="5_nucleotid"/>
    <property type="match status" value="1"/>
</dbReference>
<keyword evidence="4" id="KW-0460">Magnesium</keyword>
<dbReference type="KEGG" id="ade:Adeh_1870"/>
<dbReference type="AlphaFoldDB" id="Q2IJ11"/>
<accession>Q2IJ11</accession>
<dbReference type="InterPro" id="IPR016695">
    <property type="entry name" value="Pur_nucleotidase"/>
</dbReference>
<keyword evidence="5" id="KW-0175">Coiled coil</keyword>
<feature type="coiled-coil region" evidence="5">
    <location>
        <begin position="424"/>
        <end position="458"/>
    </location>
</feature>
<dbReference type="CDD" id="cd07522">
    <property type="entry name" value="HAD_cN-II"/>
    <property type="match status" value="1"/>
</dbReference>
<protein>
    <submittedName>
        <fullName evidence="7">HAD superfamily (Subfamily IG) hydrolase, 5'-Nucleotidase</fullName>
    </submittedName>
</protein>
<feature type="region of interest" description="Disordered" evidence="6">
    <location>
        <begin position="1"/>
        <end position="25"/>
    </location>
</feature>
<dbReference type="GO" id="GO:0008253">
    <property type="term" value="F:5'-nucleotidase activity"/>
    <property type="evidence" value="ECO:0007669"/>
    <property type="project" value="TreeGrafter"/>
</dbReference>
<dbReference type="STRING" id="290397.Adeh_1870"/>
<evidence type="ECO:0000256" key="3">
    <source>
        <dbReference type="ARBA" id="ARBA00022801"/>
    </source>
</evidence>
<dbReference type="InterPro" id="IPR036412">
    <property type="entry name" value="HAD-like_sf"/>
</dbReference>
<dbReference type="PANTHER" id="PTHR12103">
    <property type="entry name" value="5'-NUCLEOTIDASE DOMAIN-CONTAINING"/>
    <property type="match status" value="1"/>
</dbReference>
<dbReference type="Gene3D" id="3.40.50.1000">
    <property type="entry name" value="HAD superfamily/HAD-like"/>
    <property type="match status" value="1"/>
</dbReference>
<evidence type="ECO:0000256" key="5">
    <source>
        <dbReference type="SAM" id="Coils"/>
    </source>
</evidence>
<keyword evidence="2" id="KW-0479">Metal-binding</keyword>
<evidence type="ECO:0000256" key="2">
    <source>
        <dbReference type="ARBA" id="ARBA00022723"/>
    </source>
</evidence>
<evidence type="ECO:0000313" key="8">
    <source>
        <dbReference type="Proteomes" id="UP000001935"/>
    </source>
</evidence>
<proteinExistence type="inferred from homology"/>
<keyword evidence="3 7" id="KW-0378">Hydrolase</keyword>
<feature type="region of interest" description="Disordered" evidence="6">
    <location>
        <begin position="525"/>
        <end position="548"/>
    </location>
</feature>